<gene>
    <name evidence="3" type="ORF">PPTG_24132</name>
</gene>
<evidence type="ECO:0000256" key="1">
    <source>
        <dbReference type="SAM" id="Phobius"/>
    </source>
</evidence>
<feature type="transmembrane region" description="Helical" evidence="1">
    <location>
        <begin position="108"/>
        <end position="130"/>
    </location>
</feature>
<dbReference type="EMBL" id="KI669630">
    <property type="protein sequence ID" value="ETN01094.1"/>
    <property type="molecule type" value="Genomic_DNA"/>
</dbReference>
<accession>W2PLF8</accession>
<dbReference type="Proteomes" id="UP000018817">
    <property type="component" value="Unassembled WGS sequence"/>
</dbReference>
<evidence type="ECO:0008006" key="5">
    <source>
        <dbReference type="Google" id="ProtNLM"/>
    </source>
</evidence>
<sequence length="140" mass="14751">MSLKFLTFLLVITVCADSSNGSVFDILEPNSNSRHLRGTLNHAKTNDEERNAAVVALVFAAEQARAEHLVKQGGKVAAANHAKQSNKIGGDKISGALTSTSKKDRAGAIAFFAVYLGLPLAVGAVIHLLAKSRHTTSGEQ</sequence>
<reference evidence="3 4" key="2">
    <citation type="submission" date="2013-11" db="EMBL/GenBank/DDBJ databases">
        <title>The Genome Sequence of Phytophthora parasitica INRA-310.</title>
        <authorList>
            <consortium name="The Broad Institute Genomics Platform"/>
            <person name="Russ C."/>
            <person name="Tyler B."/>
            <person name="Panabieres F."/>
            <person name="Shan W."/>
            <person name="Tripathy S."/>
            <person name="Grunwald N."/>
            <person name="Machado M."/>
            <person name="Johnson C.S."/>
            <person name="Arredondo F."/>
            <person name="Hong C."/>
            <person name="Coffey M."/>
            <person name="Young S.K."/>
            <person name="Zeng Q."/>
            <person name="Gargeya S."/>
            <person name="Fitzgerald M."/>
            <person name="Abouelleil A."/>
            <person name="Alvarado L."/>
            <person name="Chapman S.B."/>
            <person name="Gainer-Dewar J."/>
            <person name="Goldberg J."/>
            <person name="Griggs A."/>
            <person name="Gujja S."/>
            <person name="Hansen M."/>
            <person name="Howarth C."/>
            <person name="Imamovic A."/>
            <person name="Ireland A."/>
            <person name="Larimer J."/>
            <person name="McCowan C."/>
            <person name="Murphy C."/>
            <person name="Pearson M."/>
            <person name="Poon T.W."/>
            <person name="Priest M."/>
            <person name="Roberts A."/>
            <person name="Saif S."/>
            <person name="Shea T."/>
            <person name="Sykes S."/>
            <person name="Wortman J."/>
            <person name="Nusbaum C."/>
            <person name="Birren B."/>
        </authorList>
    </citation>
    <scope>NUCLEOTIDE SEQUENCE [LARGE SCALE GENOMIC DNA]</scope>
    <source>
        <strain evidence="3 4">INRA-310</strain>
    </source>
</reference>
<feature type="signal peptide" evidence="2">
    <location>
        <begin position="1"/>
        <end position="21"/>
    </location>
</feature>
<evidence type="ECO:0000313" key="4">
    <source>
        <dbReference type="Proteomes" id="UP000018817"/>
    </source>
</evidence>
<dbReference type="VEuPathDB" id="FungiDB:PPTG_24132"/>
<keyword evidence="1" id="KW-0472">Membrane</keyword>
<keyword evidence="2" id="KW-0732">Signal</keyword>
<evidence type="ECO:0000313" key="3">
    <source>
        <dbReference type="EMBL" id="ETN01094.1"/>
    </source>
</evidence>
<evidence type="ECO:0000256" key="2">
    <source>
        <dbReference type="SAM" id="SignalP"/>
    </source>
</evidence>
<organism evidence="3 4">
    <name type="scientific">Phytophthora nicotianae (strain INRA-310)</name>
    <name type="common">Phytophthora parasitica</name>
    <dbReference type="NCBI Taxonomy" id="761204"/>
    <lineage>
        <taxon>Eukaryota</taxon>
        <taxon>Sar</taxon>
        <taxon>Stramenopiles</taxon>
        <taxon>Oomycota</taxon>
        <taxon>Peronosporomycetes</taxon>
        <taxon>Peronosporales</taxon>
        <taxon>Peronosporaceae</taxon>
        <taxon>Phytophthora</taxon>
    </lineage>
</organism>
<keyword evidence="1" id="KW-0812">Transmembrane</keyword>
<reference evidence="4" key="1">
    <citation type="submission" date="2011-12" db="EMBL/GenBank/DDBJ databases">
        <authorList>
            <consortium name="The Broad Institute Genome Sequencing Platform"/>
            <person name="Russ C."/>
            <person name="Tyler B."/>
            <person name="Panabieres F."/>
            <person name="Shan W."/>
            <person name="Tripathy S."/>
            <person name="Grunwald N."/>
            <person name="Machado M."/>
            <person name="Young S.K."/>
            <person name="Zeng Q."/>
            <person name="Gargeya S."/>
            <person name="Fitzgerald M."/>
            <person name="Haas B."/>
            <person name="Abouelleil A."/>
            <person name="Alvarado L."/>
            <person name="Arachchi H.M."/>
            <person name="Berlin A."/>
            <person name="Chapman S.B."/>
            <person name="Gearin G."/>
            <person name="Goldberg J."/>
            <person name="Griggs A."/>
            <person name="Gujja S."/>
            <person name="Hansen M."/>
            <person name="Heiman D."/>
            <person name="Howarth C."/>
            <person name="Larimer J."/>
            <person name="Lui A."/>
            <person name="MacDonald P.J.P."/>
            <person name="McCowen C."/>
            <person name="Montmayeur A."/>
            <person name="Murphy C."/>
            <person name="Neiman D."/>
            <person name="Pearson M."/>
            <person name="Priest M."/>
            <person name="Roberts A."/>
            <person name="Saif S."/>
            <person name="Shea T."/>
            <person name="Sisk P."/>
            <person name="Stolte C."/>
            <person name="Sykes S."/>
            <person name="Wortman J."/>
            <person name="Nusbaum C."/>
            <person name="Birren B."/>
        </authorList>
    </citation>
    <scope>NUCLEOTIDE SEQUENCE [LARGE SCALE GENOMIC DNA]</scope>
    <source>
        <strain evidence="4">INRA-310</strain>
    </source>
</reference>
<dbReference type="AlphaFoldDB" id="W2PLF8"/>
<protein>
    <recommendedName>
        <fullName evidence="5">RxLR effector protein</fullName>
    </recommendedName>
</protein>
<dbReference type="RefSeq" id="XP_008913649.1">
    <property type="nucleotide sequence ID" value="XM_008915401.1"/>
</dbReference>
<dbReference type="GeneID" id="20192731"/>
<keyword evidence="1" id="KW-1133">Transmembrane helix</keyword>
<feature type="chain" id="PRO_5004821611" description="RxLR effector protein" evidence="2">
    <location>
        <begin position="22"/>
        <end position="140"/>
    </location>
</feature>
<name>W2PLF8_PHYN3</name>
<proteinExistence type="predicted"/>